<accession>X0TSB3</accession>
<gene>
    <name evidence="1" type="ORF">S01H1_24027</name>
</gene>
<evidence type="ECO:0000313" key="1">
    <source>
        <dbReference type="EMBL" id="GAF90091.1"/>
    </source>
</evidence>
<organism evidence="1">
    <name type="scientific">marine sediment metagenome</name>
    <dbReference type="NCBI Taxonomy" id="412755"/>
    <lineage>
        <taxon>unclassified sequences</taxon>
        <taxon>metagenomes</taxon>
        <taxon>ecological metagenomes</taxon>
    </lineage>
</organism>
<name>X0TSB3_9ZZZZ</name>
<sequence>KNLPELMAVLYAPITEKKNDIYTIAAYDGNISIRAEEMKKMSAEQVQSSLFFFYNLGKELSKILPLFLMERLNKMGKELQLKTSQKSGDGSE</sequence>
<dbReference type="EMBL" id="BARS01014108">
    <property type="protein sequence ID" value="GAF90091.1"/>
    <property type="molecule type" value="Genomic_DNA"/>
</dbReference>
<comment type="caution">
    <text evidence="1">The sequence shown here is derived from an EMBL/GenBank/DDBJ whole genome shotgun (WGS) entry which is preliminary data.</text>
</comment>
<proteinExistence type="predicted"/>
<feature type="non-terminal residue" evidence="1">
    <location>
        <position position="1"/>
    </location>
</feature>
<protein>
    <submittedName>
        <fullName evidence="1">Uncharacterized protein</fullName>
    </submittedName>
</protein>
<dbReference type="AlphaFoldDB" id="X0TSB3"/>
<reference evidence="1" key="1">
    <citation type="journal article" date="2014" name="Front. Microbiol.">
        <title>High frequency of phylogenetically diverse reductive dehalogenase-homologous genes in deep subseafloor sedimentary metagenomes.</title>
        <authorList>
            <person name="Kawai M."/>
            <person name="Futagami T."/>
            <person name="Toyoda A."/>
            <person name="Takaki Y."/>
            <person name="Nishi S."/>
            <person name="Hori S."/>
            <person name="Arai W."/>
            <person name="Tsubouchi T."/>
            <person name="Morono Y."/>
            <person name="Uchiyama I."/>
            <person name="Ito T."/>
            <person name="Fujiyama A."/>
            <person name="Inagaki F."/>
            <person name="Takami H."/>
        </authorList>
    </citation>
    <scope>NUCLEOTIDE SEQUENCE</scope>
    <source>
        <strain evidence="1">Expedition CK06-06</strain>
    </source>
</reference>